<feature type="region of interest" description="Disordered" evidence="1">
    <location>
        <begin position="1"/>
        <end position="34"/>
    </location>
</feature>
<evidence type="ECO:0000256" key="1">
    <source>
        <dbReference type="SAM" id="MobiDB-lite"/>
    </source>
</evidence>
<reference evidence="2" key="2">
    <citation type="journal article" date="2015" name="Data Brief">
        <title>Shoot transcriptome of the giant reed, Arundo donax.</title>
        <authorList>
            <person name="Barrero R.A."/>
            <person name="Guerrero F.D."/>
            <person name="Moolhuijzen P."/>
            <person name="Goolsby J.A."/>
            <person name="Tidwell J."/>
            <person name="Bellgard S.E."/>
            <person name="Bellgard M.I."/>
        </authorList>
    </citation>
    <scope>NUCLEOTIDE SEQUENCE</scope>
    <source>
        <tissue evidence="2">Shoot tissue taken approximately 20 cm above the soil surface</tissue>
    </source>
</reference>
<protein>
    <submittedName>
        <fullName evidence="2">Uncharacterized protein</fullName>
    </submittedName>
</protein>
<accession>A0A0A9FSI7</accession>
<name>A0A0A9FSI7_ARUDO</name>
<evidence type="ECO:0000313" key="2">
    <source>
        <dbReference type="EMBL" id="JAE14174.1"/>
    </source>
</evidence>
<dbReference type="EMBL" id="GBRH01183722">
    <property type="protein sequence ID" value="JAE14174.1"/>
    <property type="molecule type" value="Transcribed_RNA"/>
</dbReference>
<dbReference type="AlphaFoldDB" id="A0A0A9FSI7"/>
<sequence length="56" mass="6149">MNSNDHHSKQTIRADGIASMKNLSPSRKASVENPVHVSLQELETLTYTASIPTLTQ</sequence>
<reference evidence="2" key="1">
    <citation type="submission" date="2014-09" db="EMBL/GenBank/DDBJ databases">
        <authorList>
            <person name="Magalhaes I.L.F."/>
            <person name="Oliveira U."/>
            <person name="Santos F.R."/>
            <person name="Vidigal T.H.D.A."/>
            <person name="Brescovit A.D."/>
            <person name="Santos A.J."/>
        </authorList>
    </citation>
    <scope>NUCLEOTIDE SEQUENCE</scope>
    <source>
        <tissue evidence="2">Shoot tissue taken approximately 20 cm above the soil surface</tissue>
    </source>
</reference>
<organism evidence="2">
    <name type="scientific">Arundo donax</name>
    <name type="common">Giant reed</name>
    <name type="synonym">Donax arundinaceus</name>
    <dbReference type="NCBI Taxonomy" id="35708"/>
    <lineage>
        <taxon>Eukaryota</taxon>
        <taxon>Viridiplantae</taxon>
        <taxon>Streptophyta</taxon>
        <taxon>Embryophyta</taxon>
        <taxon>Tracheophyta</taxon>
        <taxon>Spermatophyta</taxon>
        <taxon>Magnoliopsida</taxon>
        <taxon>Liliopsida</taxon>
        <taxon>Poales</taxon>
        <taxon>Poaceae</taxon>
        <taxon>PACMAD clade</taxon>
        <taxon>Arundinoideae</taxon>
        <taxon>Arundineae</taxon>
        <taxon>Arundo</taxon>
    </lineage>
</organism>
<proteinExistence type="predicted"/>